<proteinExistence type="inferred from homology"/>
<dbReference type="Proteomes" id="UP000663829">
    <property type="component" value="Unassembled WGS sequence"/>
</dbReference>
<keyword evidence="6" id="KW-0521">NADP</keyword>
<dbReference type="InterPro" id="IPR000768">
    <property type="entry name" value="ART"/>
</dbReference>
<dbReference type="PROSITE" id="PS51996">
    <property type="entry name" value="TR_MART"/>
    <property type="match status" value="1"/>
</dbReference>
<dbReference type="AlphaFoldDB" id="A0A815PL26"/>
<reference evidence="8" key="1">
    <citation type="submission" date="2021-02" db="EMBL/GenBank/DDBJ databases">
        <authorList>
            <person name="Nowell W R."/>
        </authorList>
    </citation>
    <scope>NUCLEOTIDE SEQUENCE</scope>
</reference>
<dbReference type="Gene3D" id="3.90.176.10">
    <property type="entry name" value="Toxin ADP-ribosyltransferase, Chain A, domain 1"/>
    <property type="match status" value="1"/>
</dbReference>
<evidence type="ECO:0000256" key="6">
    <source>
        <dbReference type="RuleBase" id="RU361228"/>
    </source>
</evidence>
<evidence type="ECO:0000313" key="10">
    <source>
        <dbReference type="EMBL" id="CAF4324148.1"/>
    </source>
</evidence>
<dbReference type="Proteomes" id="UP000682733">
    <property type="component" value="Unassembled WGS sequence"/>
</dbReference>
<dbReference type="GO" id="GO:0016779">
    <property type="term" value="F:nucleotidyltransferase activity"/>
    <property type="evidence" value="ECO:0007669"/>
    <property type="project" value="UniProtKB-KW"/>
</dbReference>
<dbReference type="GO" id="GO:0106274">
    <property type="term" value="F:NAD+-protein-arginine ADP-ribosyltransferase activity"/>
    <property type="evidence" value="ECO:0007669"/>
    <property type="project" value="UniProtKB-EC"/>
</dbReference>
<evidence type="ECO:0000256" key="1">
    <source>
        <dbReference type="ARBA" id="ARBA00009558"/>
    </source>
</evidence>
<dbReference type="EMBL" id="CAJNOQ010019467">
    <property type="protein sequence ID" value="CAF1450731.1"/>
    <property type="molecule type" value="Genomic_DNA"/>
</dbReference>
<gene>
    <name evidence="8" type="ORF">GPM918_LOCUS34729</name>
    <name evidence="7" type="ORF">OVA965_LOCUS12967</name>
    <name evidence="10" type="ORF">SRO942_LOCUS35433</name>
    <name evidence="9" type="ORF">TMI583_LOCUS12971</name>
</gene>
<keyword evidence="2 6" id="KW-0328">Glycosyltransferase</keyword>
<evidence type="ECO:0000256" key="3">
    <source>
        <dbReference type="ARBA" id="ARBA00022679"/>
    </source>
</evidence>
<keyword evidence="4" id="KW-0548">Nucleotidyltransferase</keyword>
<dbReference type="OrthoDB" id="423533at2759"/>
<dbReference type="EMBL" id="CAJNOK010005315">
    <property type="protein sequence ID" value="CAF0968324.1"/>
    <property type="molecule type" value="Genomic_DNA"/>
</dbReference>
<evidence type="ECO:0000256" key="2">
    <source>
        <dbReference type="ARBA" id="ARBA00022676"/>
    </source>
</evidence>
<evidence type="ECO:0000313" key="11">
    <source>
        <dbReference type="Proteomes" id="UP000663829"/>
    </source>
</evidence>
<dbReference type="Proteomes" id="UP000677228">
    <property type="component" value="Unassembled WGS sequence"/>
</dbReference>
<dbReference type="EMBL" id="CAJOBA010005321">
    <property type="protein sequence ID" value="CAF3739993.1"/>
    <property type="molecule type" value="Genomic_DNA"/>
</dbReference>
<evidence type="ECO:0000313" key="8">
    <source>
        <dbReference type="EMBL" id="CAF1450731.1"/>
    </source>
</evidence>
<evidence type="ECO:0000256" key="5">
    <source>
        <dbReference type="ARBA" id="ARBA00047597"/>
    </source>
</evidence>
<evidence type="ECO:0000313" key="7">
    <source>
        <dbReference type="EMBL" id="CAF0968324.1"/>
    </source>
</evidence>
<comment type="catalytic activity">
    <reaction evidence="5 6">
        <text>L-arginyl-[protein] + NAD(+) = N(omega)-(ADP-D-ribosyl)-L-arginyl-[protein] + nicotinamide + H(+)</text>
        <dbReference type="Rhea" id="RHEA:19149"/>
        <dbReference type="Rhea" id="RHEA-COMP:10532"/>
        <dbReference type="Rhea" id="RHEA-COMP:15087"/>
        <dbReference type="ChEBI" id="CHEBI:15378"/>
        <dbReference type="ChEBI" id="CHEBI:17154"/>
        <dbReference type="ChEBI" id="CHEBI:29965"/>
        <dbReference type="ChEBI" id="CHEBI:57540"/>
        <dbReference type="ChEBI" id="CHEBI:142554"/>
        <dbReference type="EC" id="2.4.2.31"/>
    </reaction>
</comment>
<keyword evidence="6" id="KW-0520">NAD</keyword>
<protein>
    <recommendedName>
        <fullName evidence="6">NAD(P)(+)--arginine ADP-ribosyltransferase</fullName>
        <ecNumber evidence="6">2.4.2.31</ecNumber>
    </recommendedName>
    <alternativeName>
        <fullName evidence="6">Mono(ADP-ribosyl)transferase</fullName>
    </alternativeName>
</protein>
<evidence type="ECO:0000313" key="9">
    <source>
        <dbReference type="EMBL" id="CAF3739993.1"/>
    </source>
</evidence>
<organism evidence="8 11">
    <name type="scientific">Didymodactylos carnosus</name>
    <dbReference type="NCBI Taxonomy" id="1234261"/>
    <lineage>
        <taxon>Eukaryota</taxon>
        <taxon>Metazoa</taxon>
        <taxon>Spiralia</taxon>
        <taxon>Gnathifera</taxon>
        <taxon>Rotifera</taxon>
        <taxon>Eurotatoria</taxon>
        <taxon>Bdelloidea</taxon>
        <taxon>Philodinida</taxon>
        <taxon>Philodinidae</taxon>
        <taxon>Didymodactylos</taxon>
    </lineage>
</organism>
<dbReference type="SUPFAM" id="SSF56399">
    <property type="entry name" value="ADP-ribosylation"/>
    <property type="match status" value="1"/>
</dbReference>
<dbReference type="Proteomes" id="UP000681722">
    <property type="component" value="Unassembled WGS sequence"/>
</dbReference>
<comment type="similarity">
    <text evidence="1 6">Belongs to the Arg-specific ADP-ribosyltransferase family.</text>
</comment>
<keyword evidence="11" id="KW-1185">Reference proteome</keyword>
<sequence>MEDYHKKKKVVMKEIHIQTEQILDKSVRIQTEPTSVTRDRQQVKRKNVRVQTEPTSVTRDRQQVKRKNVRVQTEPESITFDDQVSNDRGYFMRRDGEIQSISLHRFDRLNLNLNREETLDPTQVAVTMESSDNAPDGAMIKNRRIVEIINEEQNATSNIMNDIKTEPDPIVGYAKEPVLPLSKACAPLIHIIHNLLFYVQMALDKTSEQPPNGLTVDESAAIRLYTSEWKGDHRSLYWMLNRTLKVANRESLRPYFKYMKLLVTAIVKLPCVSPSTTIWRGVPKDISVEFPPGILVTWWAFSSCTTALPILENNMYLGNTGNRTLFSINAINGRLVHAHSDFATEDEVLLLPGTQMIVQSQFSPACDLHIIDLKQFIPEQVLLQPPFPANGER</sequence>
<evidence type="ECO:0000256" key="4">
    <source>
        <dbReference type="ARBA" id="ARBA00022695"/>
    </source>
</evidence>
<dbReference type="EMBL" id="CAJOBC010084916">
    <property type="protein sequence ID" value="CAF4324148.1"/>
    <property type="molecule type" value="Genomic_DNA"/>
</dbReference>
<dbReference type="Pfam" id="PF01129">
    <property type="entry name" value="ART"/>
    <property type="match status" value="1"/>
</dbReference>
<dbReference type="EC" id="2.4.2.31" evidence="6"/>
<comment type="caution">
    <text evidence="8">The sequence shown here is derived from an EMBL/GenBank/DDBJ whole genome shotgun (WGS) entry which is preliminary data.</text>
</comment>
<accession>A0A815PL26</accession>
<keyword evidence="3 6" id="KW-0808">Transferase</keyword>
<name>A0A815PL26_9BILA</name>